<dbReference type="Proteomes" id="UP000323521">
    <property type="component" value="Chromosome"/>
</dbReference>
<dbReference type="AlphaFoldDB" id="A0A3G1KXJ4"/>
<gene>
    <name evidence="1" type="ORF">DCMF_22655</name>
</gene>
<dbReference type="RefSeq" id="WP_214658822.1">
    <property type="nucleotide sequence ID" value="NZ_CP017634.1"/>
</dbReference>
<name>A0A3G1KXJ4_FORW1</name>
<sequence length="83" mass="10173">MVKYPDLSGLFRFFGTKIFDLWKHEIKYFFKETKRRIFSRKKEYIKQSIQVYIRFSLFDQIAMINGRMIYGDKGFRKAAESRL</sequence>
<keyword evidence="2" id="KW-1185">Reference proteome</keyword>
<dbReference type="EMBL" id="CP017634">
    <property type="protein sequence ID" value="ATW27176.1"/>
    <property type="molecule type" value="Genomic_DNA"/>
</dbReference>
<reference evidence="1 2" key="1">
    <citation type="submission" date="2016-10" db="EMBL/GenBank/DDBJ databases">
        <title>Complete Genome Sequence of Peptococcaceae strain DCMF.</title>
        <authorList>
            <person name="Edwards R.J."/>
            <person name="Holland S.I."/>
            <person name="Deshpande N.P."/>
            <person name="Wong Y.K."/>
            <person name="Ertan H."/>
            <person name="Manefield M."/>
            <person name="Russell T.L."/>
            <person name="Lee M.J."/>
        </authorList>
    </citation>
    <scope>NUCLEOTIDE SEQUENCE [LARGE SCALE GENOMIC DNA]</scope>
    <source>
        <strain evidence="1 2">DCMF</strain>
    </source>
</reference>
<evidence type="ECO:0000313" key="2">
    <source>
        <dbReference type="Proteomes" id="UP000323521"/>
    </source>
</evidence>
<protein>
    <submittedName>
        <fullName evidence="1">Uncharacterized protein</fullName>
    </submittedName>
</protein>
<proteinExistence type="predicted"/>
<dbReference type="KEGG" id="fwa:DCMF_22655"/>
<organism evidence="1 2">
    <name type="scientific">Formimonas warabiya</name>
    <dbReference type="NCBI Taxonomy" id="1761012"/>
    <lineage>
        <taxon>Bacteria</taxon>
        <taxon>Bacillati</taxon>
        <taxon>Bacillota</taxon>
        <taxon>Clostridia</taxon>
        <taxon>Eubacteriales</taxon>
        <taxon>Peptococcaceae</taxon>
        <taxon>Candidatus Formimonas</taxon>
    </lineage>
</organism>
<accession>A0A3G1KXJ4</accession>
<evidence type="ECO:0000313" key="1">
    <source>
        <dbReference type="EMBL" id="ATW27176.1"/>
    </source>
</evidence>